<accession>A0A918B1E8</accession>
<feature type="region of interest" description="Disordered" evidence="1">
    <location>
        <begin position="239"/>
        <end position="304"/>
    </location>
</feature>
<feature type="region of interest" description="Disordered" evidence="1">
    <location>
        <begin position="410"/>
        <end position="468"/>
    </location>
</feature>
<dbReference type="AlphaFoldDB" id="A0A918B1E8"/>
<reference evidence="3" key="1">
    <citation type="journal article" date="2014" name="Int. J. Syst. Evol. Microbiol.">
        <title>Complete genome sequence of Corynebacterium casei LMG S-19264T (=DSM 44701T), isolated from a smear-ripened cheese.</title>
        <authorList>
            <consortium name="US DOE Joint Genome Institute (JGI-PGF)"/>
            <person name="Walter F."/>
            <person name="Albersmeier A."/>
            <person name="Kalinowski J."/>
            <person name="Ruckert C."/>
        </authorList>
    </citation>
    <scope>NUCLEOTIDE SEQUENCE</scope>
    <source>
        <strain evidence="3">JCM 4335</strain>
    </source>
</reference>
<feature type="region of interest" description="Disordered" evidence="1">
    <location>
        <begin position="1"/>
        <end position="144"/>
    </location>
</feature>
<sequence length="520" mass="49473">MSGRAESHEHNGPDGPSNDRTGSNAVNTPETPGTPTPGDTPPASEPAEGTPAGAAPAPSPEDAARPPATDTPARPPADGDGADGDGTAPDAARDGTADDPGAAEAHAADRDGTGRDGTDRDGTAPDAAREAAGGRAAGRDGAGTDPIDVLGLLGHGHEDEADGLDGDEAALRRLLHGAVDGLEPSTGALDHLRRAVPARRARKRQALVGTAAAVILLGTGVPAFVHVATSGGGVDANPVNAGHGAEVQGGTSGLAGEQAAGNPSGEPDGSRKDGADPSRTPSSAGTSASDGTDGTPGRGASAPAALQACRAEQLGVSVAEAGAPGGDGAVYGTFRIANVSSSDCTVATAGTVGFATSGAADPGRVSVVRHTDGDAASGLPGSSETVGSLVLKPSGAYEVRFAWVPSESCPVDGGSGGGSGDGGDGGGNADGGGGQSPEPTPSTPSEEPPPTAGGTATGSAEGGADTGTAATEPQLMRAEGDADGGVSVTYTPGAGGPQAVATISGACAGTIYRTGLLPAG</sequence>
<dbReference type="EMBL" id="BMSV01000006">
    <property type="protein sequence ID" value="GGQ13940.1"/>
    <property type="molecule type" value="Genomic_DNA"/>
</dbReference>
<feature type="transmembrane region" description="Helical" evidence="2">
    <location>
        <begin position="206"/>
        <end position="225"/>
    </location>
</feature>
<comment type="caution">
    <text evidence="3">The sequence shown here is derived from an EMBL/GenBank/DDBJ whole genome shotgun (WGS) entry which is preliminary data.</text>
</comment>
<feature type="compositionally biased region" description="Basic and acidic residues" evidence="1">
    <location>
        <begin position="106"/>
        <end position="129"/>
    </location>
</feature>
<feature type="compositionally biased region" description="Low complexity" evidence="1">
    <location>
        <begin position="45"/>
        <end position="56"/>
    </location>
</feature>
<dbReference type="Proteomes" id="UP000654123">
    <property type="component" value="Unassembled WGS sequence"/>
</dbReference>
<reference evidence="3" key="2">
    <citation type="submission" date="2020-09" db="EMBL/GenBank/DDBJ databases">
        <authorList>
            <person name="Sun Q."/>
            <person name="Ohkuma M."/>
        </authorList>
    </citation>
    <scope>NUCLEOTIDE SEQUENCE</scope>
    <source>
        <strain evidence="3">JCM 4335</strain>
    </source>
</reference>
<keyword evidence="4" id="KW-1185">Reference proteome</keyword>
<organism evidence="3 4">
    <name type="scientific">Streptomyces roseolilacinus</name>
    <dbReference type="NCBI Taxonomy" id="66904"/>
    <lineage>
        <taxon>Bacteria</taxon>
        <taxon>Bacillati</taxon>
        <taxon>Actinomycetota</taxon>
        <taxon>Actinomycetes</taxon>
        <taxon>Kitasatosporales</taxon>
        <taxon>Streptomycetaceae</taxon>
        <taxon>Streptomyces</taxon>
    </lineage>
</organism>
<evidence type="ECO:0000313" key="4">
    <source>
        <dbReference type="Proteomes" id="UP000654123"/>
    </source>
</evidence>
<feature type="compositionally biased region" description="Polar residues" evidence="1">
    <location>
        <begin position="18"/>
        <end position="27"/>
    </location>
</feature>
<dbReference type="RefSeq" id="WP_189535003.1">
    <property type="nucleotide sequence ID" value="NZ_BMSV01000006.1"/>
</dbReference>
<feature type="compositionally biased region" description="Pro residues" evidence="1">
    <location>
        <begin position="32"/>
        <end position="44"/>
    </location>
</feature>
<evidence type="ECO:0000313" key="3">
    <source>
        <dbReference type="EMBL" id="GGQ13940.1"/>
    </source>
</evidence>
<evidence type="ECO:0000256" key="1">
    <source>
        <dbReference type="SAM" id="MobiDB-lite"/>
    </source>
</evidence>
<feature type="compositionally biased region" description="Pro residues" evidence="1">
    <location>
        <begin position="438"/>
        <end position="451"/>
    </location>
</feature>
<evidence type="ECO:0008006" key="5">
    <source>
        <dbReference type="Google" id="ProtNLM"/>
    </source>
</evidence>
<keyword evidence="2" id="KW-0812">Transmembrane</keyword>
<feature type="compositionally biased region" description="Basic and acidic residues" evidence="1">
    <location>
        <begin position="1"/>
        <end position="12"/>
    </location>
</feature>
<proteinExistence type="predicted"/>
<name>A0A918B1E8_9ACTN</name>
<feature type="compositionally biased region" description="Low complexity" evidence="1">
    <location>
        <begin position="65"/>
        <end position="90"/>
    </location>
</feature>
<keyword evidence="2" id="KW-1133">Transmembrane helix</keyword>
<keyword evidence="2" id="KW-0472">Membrane</keyword>
<feature type="compositionally biased region" description="Polar residues" evidence="1">
    <location>
        <begin position="279"/>
        <end position="292"/>
    </location>
</feature>
<protein>
    <recommendedName>
        <fullName evidence="5">DUF4232 domain-containing protein</fullName>
    </recommendedName>
</protein>
<feature type="compositionally biased region" description="Gly residues" evidence="1">
    <location>
        <begin position="413"/>
        <end position="435"/>
    </location>
</feature>
<gene>
    <name evidence="3" type="ORF">GCM10010249_36020</name>
</gene>
<evidence type="ECO:0000256" key="2">
    <source>
        <dbReference type="SAM" id="Phobius"/>
    </source>
</evidence>